<evidence type="ECO:0000313" key="2">
    <source>
        <dbReference type="EMBL" id="OIN56787.1"/>
    </source>
</evidence>
<reference evidence="2 3" key="1">
    <citation type="submission" date="2016-10" db="EMBL/GenBank/DDBJ databases">
        <title>Arsenicibacter rosenii gen. nov., sp. nov., an efficient arsenic-methylating bacterium isolated from an arsenic-contaminated paddy soil.</title>
        <authorList>
            <person name="Huang K."/>
        </authorList>
    </citation>
    <scope>NUCLEOTIDE SEQUENCE [LARGE SCALE GENOMIC DNA]</scope>
    <source>
        <strain evidence="2 3">SM-1</strain>
    </source>
</reference>
<dbReference type="RefSeq" id="WP_071505513.1">
    <property type="nucleotide sequence ID" value="NZ_MORL01000018.1"/>
</dbReference>
<comment type="caution">
    <text evidence="2">The sequence shown here is derived from an EMBL/GenBank/DDBJ whole genome shotgun (WGS) entry which is preliminary data.</text>
</comment>
<protein>
    <submittedName>
        <fullName evidence="2">Uncharacterized protein</fullName>
    </submittedName>
</protein>
<dbReference type="OrthoDB" id="961556at2"/>
<keyword evidence="3" id="KW-1185">Reference proteome</keyword>
<organism evidence="2 3">
    <name type="scientific">Arsenicibacter rosenii</name>
    <dbReference type="NCBI Taxonomy" id="1750698"/>
    <lineage>
        <taxon>Bacteria</taxon>
        <taxon>Pseudomonadati</taxon>
        <taxon>Bacteroidota</taxon>
        <taxon>Cytophagia</taxon>
        <taxon>Cytophagales</taxon>
        <taxon>Spirosomataceae</taxon>
        <taxon>Arsenicibacter</taxon>
    </lineage>
</organism>
<dbReference type="EMBL" id="MORL01000018">
    <property type="protein sequence ID" value="OIN56787.1"/>
    <property type="molecule type" value="Genomic_DNA"/>
</dbReference>
<dbReference type="Proteomes" id="UP000181790">
    <property type="component" value="Unassembled WGS sequence"/>
</dbReference>
<evidence type="ECO:0000256" key="1">
    <source>
        <dbReference type="SAM" id="Coils"/>
    </source>
</evidence>
<sequence>MENELSLLADWLATPGYDQGVLLYEKLIGRGFLLTMLMKGADDYNRTKLHQALKARHDQLESELKAKKSAYPDHLKEELAGAGRLMDERVVLKEQMRSLWLSGTSQGDALREKAFRVLDITAELDGIYGKKDFFHAHGYMPDEDVVVSQLTDAELIARRNTLRTYCSRLPRQIIRATSEKRKAELAERLEGYRKELYTIERQLT</sequence>
<feature type="coiled-coil region" evidence="1">
    <location>
        <begin position="175"/>
        <end position="202"/>
    </location>
</feature>
<gene>
    <name evidence="2" type="ORF">BLX24_22695</name>
</gene>
<name>A0A1S2VDE2_9BACT</name>
<keyword evidence="1" id="KW-0175">Coiled coil</keyword>
<dbReference type="AlphaFoldDB" id="A0A1S2VDE2"/>
<accession>A0A1S2VDE2</accession>
<evidence type="ECO:0000313" key="3">
    <source>
        <dbReference type="Proteomes" id="UP000181790"/>
    </source>
</evidence>
<proteinExistence type="predicted"/>